<evidence type="ECO:0000256" key="8">
    <source>
        <dbReference type="ARBA" id="ARBA00022777"/>
    </source>
</evidence>
<protein>
    <recommendedName>
        <fullName evidence="17">Receptor-like serine/threonine-protein kinase</fullName>
        <ecNumber evidence="17">2.7.11.1</ecNumber>
    </recommendedName>
</protein>
<comment type="catalytic activity">
    <reaction evidence="16 17">
        <text>L-seryl-[protein] + ATP = O-phospho-L-seryl-[protein] + ADP + H(+)</text>
        <dbReference type="Rhea" id="RHEA:17989"/>
        <dbReference type="Rhea" id="RHEA-COMP:9863"/>
        <dbReference type="Rhea" id="RHEA-COMP:11604"/>
        <dbReference type="ChEBI" id="CHEBI:15378"/>
        <dbReference type="ChEBI" id="CHEBI:29999"/>
        <dbReference type="ChEBI" id="CHEBI:30616"/>
        <dbReference type="ChEBI" id="CHEBI:83421"/>
        <dbReference type="ChEBI" id="CHEBI:456216"/>
        <dbReference type="EC" id="2.7.11.1"/>
    </reaction>
</comment>
<keyword evidence="5 19" id="KW-0812">Transmembrane</keyword>
<dbReference type="Gene3D" id="2.90.10.10">
    <property type="entry name" value="Bulb-type lectin domain"/>
    <property type="match status" value="1"/>
</dbReference>
<evidence type="ECO:0000256" key="10">
    <source>
        <dbReference type="ARBA" id="ARBA00022989"/>
    </source>
</evidence>
<organism evidence="23 24">
    <name type="scientific">Stylosanthes scabra</name>
    <dbReference type="NCBI Taxonomy" id="79078"/>
    <lineage>
        <taxon>Eukaryota</taxon>
        <taxon>Viridiplantae</taxon>
        <taxon>Streptophyta</taxon>
        <taxon>Embryophyta</taxon>
        <taxon>Tracheophyta</taxon>
        <taxon>Spermatophyta</taxon>
        <taxon>Magnoliopsida</taxon>
        <taxon>eudicotyledons</taxon>
        <taxon>Gunneridae</taxon>
        <taxon>Pentapetalae</taxon>
        <taxon>rosids</taxon>
        <taxon>fabids</taxon>
        <taxon>Fabales</taxon>
        <taxon>Fabaceae</taxon>
        <taxon>Papilionoideae</taxon>
        <taxon>50 kb inversion clade</taxon>
        <taxon>dalbergioids sensu lato</taxon>
        <taxon>Dalbergieae</taxon>
        <taxon>Pterocarpus clade</taxon>
        <taxon>Stylosanthes</taxon>
    </lineage>
</organism>
<reference evidence="23 24" key="1">
    <citation type="journal article" date="2023" name="Plants (Basel)">
        <title>Bridging the Gap: Combining Genomics and Transcriptomics Approaches to Understand Stylosanthes scabra, an Orphan Legume from the Brazilian Caatinga.</title>
        <authorList>
            <person name="Ferreira-Neto J.R.C."/>
            <person name="da Silva M.D."/>
            <person name="Binneck E."/>
            <person name="de Melo N.F."/>
            <person name="da Silva R.H."/>
            <person name="de Melo A.L.T.M."/>
            <person name="Pandolfi V."/>
            <person name="Bustamante F.O."/>
            <person name="Brasileiro-Vidal A.C."/>
            <person name="Benko-Iseppon A.M."/>
        </authorList>
    </citation>
    <scope>NUCLEOTIDE SEQUENCE [LARGE SCALE GENOMIC DNA]</scope>
    <source>
        <tissue evidence="23">Leaves</tissue>
    </source>
</reference>
<dbReference type="PANTHER" id="PTHR47976:SF114">
    <property type="entry name" value="RECEPTOR-LIKE SERINE_THREONINE-PROTEIN KINASE"/>
    <property type="match status" value="1"/>
</dbReference>
<dbReference type="PROSITE" id="PS00107">
    <property type="entry name" value="PROTEIN_KINASE_ATP"/>
    <property type="match status" value="1"/>
</dbReference>
<dbReference type="InterPro" id="IPR008271">
    <property type="entry name" value="Ser/Thr_kinase_AS"/>
</dbReference>
<keyword evidence="12" id="KW-1015">Disulfide bond</keyword>
<dbReference type="SUPFAM" id="SSF51110">
    <property type="entry name" value="alpha-D-mannose-specific plant lectins"/>
    <property type="match status" value="1"/>
</dbReference>
<dbReference type="InterPro" id="IPR000719">
    <property type="entry name" value="Prot_kinase_dom"/>
</dbReference>
<keyword evidence="6 20" id="KW-0732">Signal</keyword>
<evidence type="ECO:0000256" key="5">
    <source>
        <dbReference type="ARBA" id="ARBA00022692"/>
    </source>
</evidence>
<dbReference type="InterPro" id="IPR036426">
    <property type="entry name" value="Bulb-type_lectin_dom_sf"/>
</dbReference>
<comment type="subcellular location">
    <subcellularLocation>
        <location evidence="1">Membrane</location>
        <topology evidence="1">Single-pass membrane protein</topology>
    </subcellularLocation>
</comment>
<dbReference type="Gene3D" id="3.30.200.20">
    <property type="entry name" value="Phosphorylase Kinase, domain 1"/>
    <property type="match status" value="1"/>
</dbReference>
<keyword evidence="13" id="KW-0675">Receptor</keyword>
<dbReference type="InterPro" id="IPR001245">
    <property type="entry name" value="Ser-Thr/Tyr_kinase_cat_dom"/>
</dbReference>
<feature type="signal peptide" evidence="20">
    <location>
        <begin position="1"/>
        <end position="18"/>
    </location>
</feature>
<evidence type="ECO:0000256" key="9">
    <source>
        <dbReference type="ARBA" id="ARBA00022840"/>
    </source>
</evidence>
<keyword evidence="11 19" id="KW-0472">Membrane</keyword>
<evidence type="ECO:0000256" key="20">
    <source>
        <dbReference type="SAM" id="SignalP"/>
    </source>
</evidence>
<evidence type="ECO:0000256" key="2">
    <source>
        <dbReference type="ARBA" id="ARBA00022527"/>
    </source>
</evidence>
<dbReference type="SUPFAM" id="SSF50978">
    <property type="entry name" value="WD40 repeat-like"/>
    <property type="match status" value="1"/>
</dbReference>
<accession>A0ABU6SBB2</accession>
<proteinExistence type="inferred from homology"/>
<sequence length="765" mass="83147">MGTLVLLVIMLLCEVCLGGVQSVGKVYPGFNGSQMNWIDRDGKFLVSDSGKFTFGFVTTANDNTQFLLEIVHVKSNTAIWTANRAVPVANSDNFVFDEKGNAVLKKGGTVVWSTNTSGKGVSSMELQDNGNLVLLGKDNTTVIWQSFNYPTNTLLQDQNFTEGMKLISDPGSNNLTYSLEMSSGNVMLYAGFKTPQPYWSMQSDNRKIINQNSGVVASATLGENSWRFYDKGRALLSQFIFDDGSGSGSGSGSGNDSTWVAVLGTNGLITFFDLEDGGSNSPSTTTIPQASCNTPEPCDPYSICTGDNGKCNCPSVLPSCNPGFASACDDSSKTLVKADDGLSYFALQFLKPFSKTNLEGCQKSCNGNCSCLAMFLHLSSGNCFLLDSIGSFQKPSTGSGYVSYIKISSDGRGNSNGGSGGGSSNKHTIITVIIVIVTLLVISGLLFVGIRYCRRKRNLPESPQENSEEDNFLENLTGVPIRYSYKDLEAATNHFSVKLGHGGFGSVYKGVLPDRTQVAVKQLEGIGQGKKEFRAEVSIIGSIHHLHLVRLRGFCVEGTHKLLVYEFMANGSLDKWIFKKNNGEFRLDWDTRFNIALGTAKGLAYLHDDCDSKIIHCDIKPENVLLDDHFMAKIIAGRKNYDPSETSEKSHFPSYAMKMMEEGKLREILDSELVEDMNDERVHIAIKVALWCIQEDMAMRPSMTKVVQMLEGLCTVPKPPTSSANLGSRLFTNVFNLSEGGTTSSGPSDCNSDAYLSAVRLSGPR</sequence>
<dbReference type="PROSITE" id="PS50927">
    <property type="entry name" value="BULB_LECTIN"/>
    <property type="match status" value="1"/>
</dbReference>
<keyword evidence="10 19" id="KW-1133">Transmembrane helix</keyword>
<evidence type="ECO:0000256" key="19">
    <source>
        <dbReference type="SAM" id="Phobius"/>
    </source>
</evidence>
<keyword evidence="7 17" id="KW-0547">Nucleotide-binding</keyword>
<keyword evidence="14" id="KW-0325">Glycoprotein</keyword>
<keyword evidence="24" id="KW-1185">Reference proteome</keyword>
<evidence type="ECO:0000256" key="4">
    <source>
        <dbReference type="ARBA" id="ARBA00022679"/>
    </source>
</evidence>
<dbReference type="InterPro" id="IPR051343">
    <property type="entry name" value="G-type_lectin_kinases/EP1-like"/>
</dbReference>
<dbReference type="PANTHER" id="PTHR47976">
    <property type="entry name" value="G-TYPE LECTIN S-RECEPTOR-LIKE SERINE/THREONINE-PROTEIN KINASE SD2-5"/>
    <property type="match status" value="1"/>
</dbReference>
<keyword evidence="9 17" id="KW-0067">ATP-binding</keyword>
<evidence type="ECO:0000256" key="7">
    <source>
        <dbReference type="ARBA" id="ARBA00022741"/>
    </source>
</evidence>
<evidence type="ECO:0000256" key="18">
    <source>
        <dbReference type="PROSITE-ProRule" id="PRU10141"/>
    </source>
</evidence>
<keyword evidence="8 17" id="KW-0418">Kinase</keyword>
<dbReference type="SMART" id="SM00108">
    <property type="entry name" value="B_lectin"/>
    <property type="match status" value="1"/>
</dbReference>
<dbReference type="CDD" id="cd00028">
    <property type="entry name" value="B_lectin"/>
    <property type="match status" value="1"/>
</dbReference>
<feature type="chain" id="PRO_5045492086" description="Receptor-like serine/threonine-protein kinase" evidence="20">
    <location>
        <begin position="19"/>
        <end position="765"/>
    </location>
</feature>
<evidence type="ECO:0000256" key="15">
    <source>
        <dbReference type="ARBA" id="ARBA00047899"/>
    </source>
</evidence>
<comment type="caution">
    <text evidence="23">The sequence shown here is derived from an EMBL/GenBank/DDBJ whole genome shotgun (WGS) entry which is preliminary data.</text>
</comment>
<dbReference type="EC" id="2.7.11.1" evidence="17"/>
<dbReference type="PIRSF" id="PIRSF000641">
    <property type="entry name" value="SRK"/>
    <property type="match status" value="1"/>
</dbReference>
<dbReference type="SMART" id="SM00220">
    <property type="entry name" value="S_TKc"/>
    <property type="match status" value="1"/>
</dbReference>
<evidence type="ECO:0000313" key="23">
    <source>
        <dbReference type="EMBL" id="MED6133702.1"/>
    </source>
</evidence>
<feature type="binding site" evidence="18">
    <location>
        <position position="521"/>
    </location>
    <ligand>
        <name>ATP</name>
        <dbReference type="ChEBI" id="CHEBI:30616"/>
    </ligand>
</feature>
<dbReference type="Proteomes" id="UP001341840">
    <property type="component" value="Unassembled WGS sequence"/>
</dbReference>
<evidence type="ECO:0000256" key="14">
    <source>
        <dbReference type="ARBA" id="ARBA00023180"/>
    </source>
</evidence>
<evidence type="ECO:0000256" key="1">
    <source>
        <dbReference type="ARBA" id="ARBA00004167"/>
    </source>
</evidence>
<comment type="catalytic activity">
    <reaction evidence="15 17">
        <text>L-threonyl-[protein] + ATP = O-phospho-L-threonyl-[protein] + ADP + H(+)</text>
        <dbReference type="Rhea" id="RHEA:46608"/>
        <dbReference type="Rhea" id="RHEA-COMP:11060"/>
        <dbReference type="Rhea" id="RHEA-COMP:11605"/>
        <dbReference type="ChEBI" id="CHEBI:15378"/>
        <dbReference type="ChEBI" id="CHEBI:30013"/>
        <dbReference type="ChEBI" id="CHEBI:30616"/>
        <dbReference type="ChEBI" id="CHEBI:61977"/>
        <dbReference type="ChEBI" id="CHEBI:456216"/>
        <dbReference type="EC" id="2.7.11.1"/>
    </reaction>
</comment>
<feature type="domain" description="Bulb-type lectin" evidence="22">
    <location>
        <begin position="30"/>
        <end position="147"/>
    </location>
</feature>
<feature type="transmembrane region" description="Helical" evidence="19">
    <location>
        <begin position="429"/>
        <end position="450"/>
    </location>
</feature>
<keyword evidence="3" id="KW-0245">EGF-like domain</keyword>
<evidence type="ECO:0000259" key="21">
    <source>
        <dbReference type="PROSITE" id="PS50011"/>
    </source>
</evidence>
<dbReference type="InterPro" id="IPR011009">
    <property type="entry name" value="Kinase-like_dom_sf"/>
</dbReference>
<dbReference type="PROSITE" id="PS00108">
    <property type="entry name" value="PROTEIN_KINASE_ST"/>
    <property type="match status" value="1"/>
</dbReference>
<evidence type="ECO:0000256" key="11">
    <source>
        <dbReference type="ARBA" id="ARBA00023136"/>
    </source>
</evidence>
<comment type="similarity">
    <text evidence="17">Belongs to the protein kinase superfamily. Ser/Thr protein kinase family.</text>
</comment>
<keyword evidence="4 17" id="KW-0808">Transferase</keyword>
<gene>
    <name evidence="23" type="ORF">PIB30_030560</name>
</gene>
<dbReference type="Gene3D" id="1.10.510.10">
    <property type="entry name" value="Transferase(Phosphotransferase) domain 1"/>
    <property type="match status" value="2"/>
</dbReference>
<dbReference type="InterPro" id="IPR036322">
    <property type="entry name" value="WD40_repeat_dom_sf"/>
</dbReference>
<dbReference type="Pfam" id="PF07714">
    <property type="entry name" value="PK_Tyr_Ser-Thr"/>
    <property type="match status" value="1"/>
</dbReference>
<dbReference type="SUPFAM" id="SSF56112">
    <property type="entry name" value="Protein kinase-like (PK-like)"/>
    <property type="match status" value="1"/>
</dbReference>
<evidence type="ECO:0000256" key="16">
    <source>
        <dbReference type="ARBA" id="ARBA00048679"/>
    </source>
</evidence>
<evidence type="ECO:0000256" key="3">
    <source>
        <dbReference type="ARBA" id="ARBA00022536"/>
    </source>
</evidence>
<evidence type="ECO:0000259" key="22">
    <source>
        <dbReference type="PROSITE" id="PS50927"/>
    </source>
</evidence>
<keyword evidence="2 17" id="KW-0723">Serine/threonine-protein kinase</keyword>
<dbReference type="Pfam" id="PF01453">
    <property type="entry name" value="B_lectin"/>
    <property type="match status" value="1"/>
</dbReference>
<evidence type="ECO:0000256" key="13">
    <source>
        <dbReference type="ARBA" id="ARBA00023170"/>
    </source>
</evidence>
<dbReference type="PROSITE" id="PS50011">
    <property type="entry name" value="PROTEIN_KINASE_DOM"/>
    <property type="match status" value="1"/>
</dbReference>
<name>A0ABU6SBB2_9FABA</name>
<feature type="domain" description="Protein kinase" evidence="21">
    <location>
        <begin position="493"/>
        <end position="765"/>
    </location>
</feature>
<evidence type="ECO:0000313" key="24">
    <source>
        <dbReference type="Proteomes" id="UP001341840"/>
    </source>
</evidence>
<dbReference type="InterPro" id="IPR024171">
    <property type="entry name" value="SRK-like_kinase"/>
</dbReference>
<evidence type="ECO:0000256" key="17">
    <source>
        <dbReference type="PIRNR" id="PIRNR000641"/>
    </source>
</evidence>
<dbReference type="InterPro" id="IPR017441">
    <property type="entry name" value="Protein_kinase_ATP_BS"/>
</dbReference>
<dbReference type="EMBL" id="JASCZI010060543">
    <property type="protein sequence ID" value="MED6133702.1"/>
    <property type="molecule type" value="Genomic_DNA"/>
</dbReference>
<evidence type="ECO:0000256" key="6">
    <source>
        <dbReference type="ARBA" id="ARBA00022729"/>
    </source>
</evidence>
<evidence type="ECO:0000256" key="12">
    <source>
        <dbReference type="ARBA" id="ARBA00023157"/>
    </source>
</evidence>
<dbReference type="InterPro" id="IPR001480">
    <property type="entry name" value="Bulb-type_lectin_dom"/>
</dbReference>